<gene>
    <name evidence="2" type="ORF">BWY73_01048</name>
</gene>
<evidence type="ECO:0000259" key="1">
    <source>
        <dbReference type="PROSITE" id="PS50853"/>
    </source>
</evidence>
<dbReference type="InterPro" id="IPR013783">
    <property type="entry name" value="Ig-like_fold"/>
</dbReference>
<accession>A0A1V5MEQ9</accession>
<comment type="caution">
    <text evidence="2">The sequence shown here is derived from an EMBL/GenBank/DDBJ whole genome shotgun (WGS) entry which is preliminary data.</text>
</comment>
<dbReference type="InterPro" id="IPR036116">
    <property type="entry name" value="FN3_sf"/>
</dbReference>
<name>A0A1V5MEQ9_UNCT6</name>
<dbReference type="InterPro" id="IPR003961">
    <property type="entry name" value="FN3_dom"/>
</dbReference>
<organism evidence="2 3">
    <name type="scientific">candidate division TA06 bacterium ADurb.Bin417</name>
    <dbReference type="NCBI Taxonomy" id="1852828"/>
    <lineage>
        <taxon>Bacteria</taxon>
        <taxon>Bacteria division TA06</taxon>
    </lineage>
</organism>
<dbReference type="SUPFAM" id="SSF49265">
    <property type="entry name" value="Fibronectin type III"/>
    <property type="match status" value="1"/>
</dbReference>
<proteinExistence type="predicted"/>
<protein>
    <recommendedName>
        <fullName evidence="1">Fibronectin type-III domain-containing protein</fullName>
    </recommendedName>
</protein>
<dbReference type="EMBL" id="MWAK01000162">
    <property type="protein sequence ID" value="OPZ91602.1"/>
    <property type="molecule type" value="Genomic_DNA"/>
</dbReference>
<dbReference type="AlphaFoldDB" id="A0A1V5MEQ9"/>
<reference evidence="2 3" key="1">
    <citation type="submission" date="2017-02" db="EMBL/GenBank/DDBJ databases">
        <title>Delving into the versatile metabolic prowess of the omnipresent phylum Bacteroidetes.</title>
        <authorList>
            <person name="Nobu M.K."/>
            <person name="Mei R."/>
            <person name="Narihiro T."/>
            <person name="Kuroda K."/>
            <person name="Liu W.-T."/>
        </authorList>
    </citation>
    <scope>NUCLEOTIDE SEQUENCE [LARGE SCALE GENOMIC DNA]</scope>
    <source>
        <strain evidence="2">ADurb.Bin417</strain>
    </source>
</reference>
<sequence>MKESSDITANSYETGDLEFKSYYFRVSSIDVDNRQGAWSDPLRFAMQLPPPKDAPAVEAPTISKTDISIRWQDLGDGTSYRFQLAGEPEFGKVLVDQKVPASEITLEKPKKSGTYYARTAAIDRWNQEGDFSAPQSFDVKPSSNAGFWVTLTAIIFTILVP</sequence>
<dbReference type="Gene3D" id="2.60.40.10">
    <property type="entry name" value="Immunoglobulins"/>
    <property type="match status" value="2"/>
</dbReference>
<dbReference type="Proteomes" id="UP000485484">
    <property type="component" value="Unassembled WGS sequence"/>
</dbReference>
<evidence type="ECO:0000313" key="2">
    <source>
        <dbReference type="EMBL" id="OPZ91602.1"/>
    </source>
</evidence>
<feature type="domain" description="Fibronectin type-III" evidence="1">
    <location>
        <begin position="50"/>
        <end position="142"/>
    </location>
</feature>
<evidence type="ECO:0000313" key="3">
    <source>
        <dbReference type="Proteomes" id="UP000485484"/>
    </source>
</evidence>
<dbReference type="PROSITE" id="PS50853">
    <property type="entry name" value="FN3"/>
    <property type="match status" value="1"/>
</dbReference>